<dbReference type="STRING" id="1619234.SAMN05421730_10694"/>
<reference evidence="1 2" key="1">
    <citation type="submission" date="2016-09" db="EMBL/GenBank/DDBJ databases">
        <authorList>
            <person name="Capua I."/>
            <person name="De Benedictis P."/>
            <person name="Joannis T."/>
            <person name="Lombin L.H."/>
            <person name="Cattoli G."/>
        </authorList>
    </citation>
    <scope>NUCLEOTIDE SEQUENCE [LARGE SCALE GENOMIC DNA]</scope>
    <source>
        <strain evidence="1 2">GluBS11</strain>
    </source>
</reference>
<evidence type="ECO:0000313" key="2">
    <source>
        <dbReference type="Proteomes" id="UP000199315"/>
    </source>
</evidence>
<accession>A0A1D3TZC1</accession>
<sequence length="86" mass="10150">MPKKEDLLDKIKRNPMPKNFTTRELDVLMRKCNCTKYTGGRGSGIGYCHEETQRMIQFDEPHPGNELYRYQIKKVVQFLKDIGEIE</sequence>
<dbReference type="EMBL" id="FMKA01000069">
    <property type="protein sequence ID" value="SCP99897.1"/>
    <property type="molecule type" value="Genomic_DNA"/>
</dbReference>
<keyword evidence="2" id="KW-1185">Reference proteome</keyword>
<evidence type="ECO:0000313" key="1">
    <source>
        <dbReference type="EMBL" id="SCP99897.1"/>
    </source>
</evidence>
<protein>
    <recommendedName>
        <fullName evidence="3">HicA toxin of toxin-antitoxin</fullName>
    </recommendedName>
</protein>
<evidence type="ECO:0008006" key="3">
    <source>
        <dbReference type="Google" id="ProtNLM"/>
    </source>
</evidence>
<dbReference type="AlphaFoldDB" id="A0A1D3TZC1"/>
<gene>
    <name evidence="1" type="ORF">SAMN05421730_10694</name>
</gene>
<dbReference type="Proteomes" id="UP000199315">
    <property type="component" value="Unassembled WGS sequence"/>
</dbReference>
<organism evidence="1 2">
    <name type="scientific">Anaerobium acetethylicum</name>
    <dbReference type="NCBI Taxonomy" id="1619234"/>
    <lineage>
        <taxon>Bacteria</taxon>
        <taxon>Bacillati</taxon>
        <taxon>Bacillota</taxon>
        <taxon>Clostridia</taxon>
        <taxon>Lachnospirales</taxon>
        <taxon>Lachnospiraceae</taxon>
        <taxon>Anaerobium</taxon>
    </lineage>
</organism>
<dbReference type="OrthoDB" id="1447122at2"/>
<proteinExistence type="predicted"/>
<name>A0A1D3TZC1_9FIRM</name>
<dbReference type="RefSeq" id="WP_091237104.1">
    <property type="nucleotide sequence ID" value="NZ_FMKA01000069.1"/>
</dbReference>